<evidence type="ECO:0000256" key="3">
    <source>
        <dbReference type="ARBA" id="ARBA00022525"/>
    </source>
</evidence>
<dbReference type="InterPro" id="IPR003172">
    <property type="entry name" value="ML_dom"/>
</dbReference>
<reference evidence="7" key="1">
    <citation type="submission" date="2023-08" db="EMBL/GenBank/DDBJ databases">
        <authorList>
            <person name="Alioto T."/>
            <person name="Alioto T."/>
            <person name="Gomez Garrido J."/>
        </authorList>
    </citation>
    <scope>NUCLEOTIDE SEQUENCE</scope>
</reference>
<dbReference type="InterPro" id="IPR039670">
    <property type="entry name" value="NPC2-like"/>
</dbReference>
<keyword evidence="8" id="KW-1185">Reference proteome</keyword>
<keyword evidence="4" id="KW-0732">Signal</keyword>
<organism evidence="7 8">
    <name type="scientific">Octopus vulgaris</name>
    <name type="common">Common octopus</name>
    <dbReference type="NCBI Taxonomy" id="6645"/>
    <lineage>
        <taxon>Eukaryota</taxon>
        <taxon>Metazoa</taxon>
        <taxon>Spiralia</taxon>
        <taxon>Lophotrochozoa</taxon>
        <taxon>Mollusca</taxon>
        <taxon>Cephalopoda</taxon>
        <taxon>Coleoidea</taxon>
        <taxon>Octopodiformes</taxon>
        <taxon>Octopoda</taxon>
        <taxon>Incirrata</taxon>
        <taxon>Octopodidae</taxon>
        <taxon>Octopus</taxon>
    </lineage>
</organism>
<keyword evidence="5" id="KW-1015">Disulfide bond</keyword>
<dbReference type="CDD" id="cd00916">
    <property type="entry name" value="Npc2_like"/>
    <property type="match status" value="1"/>
</dbReference>
<dbReference type="EMBL" id="OX597824">
    <property type="protein sequence ID" value="CAI9730657.1"/>
    <property type="molecule type" value="Genomic_DNA"/>
</dbReference>
<dbReference type="AlphaFoldDB" id="A0AA36FAQ9"/>
<comment type="similarity">
    <text evidence="2">Belongs to the NPC2 family.</text>
</comment>
<dbReference type="GO" id="GO:0032367">
    <property type="term" value="P:intracellular cholesterol transport"/>
    <property type="evidence" value="ECO:0007669"/>
    <property type="project" value="InterPro"/>
</dbReference>
<sequence>MNGILECEKTRKTSLSYLTRLKALVTAYFCGSAADLGTPTDVRVSDCTKSPCILKKNTNVSIEVDFTATADVQTVKDAVYGIIAGIHVPFPTSQPDACKDKGLTCPLKKGQKYTYKSVIPISSTYPDIQLVVEYTIKNEDKKPVFCIDIPAMIQ</sequence>
<accession>A0AA36FAQ9</accession>
<dbReference type="GO" id="GO:0005576">
    <property type="term" value="C:extracellular region"/>
    <property type="evidence" value="ECO:0007669"/>
    <property type="project" value="UniProtKB-SubCell"/>
</dbReference>
<comment type="subcellular location">
    <subcellularLocation>
        <location evidence="1">Secreted</location>
    </subcellularLocation>
</comment>
<evidence type="ECO:0000256" key="5">
    <source>
        <dbReference type="ARBA" id="ARBA00023157"/>
    </source>
</evidence>
<evidence type="ECO:0000256" key="4">
    <source>
        <dbReference type="ARBA" id="ARBA00022729"/>
    </source>
</evidence>
<evidence type="ECO:0000313" key="7">
    <source>
        <dbReference type="EMBL" id="CAI9730657.1"/>
    </source>
</evidence>
<dbReference type="GO" id="GO:0032934">
    <property type="term" value="F:sterol binding"/>
    <property type="evidence" value="ECO:0007669"/>
    <property type="project" value="InterPro"/>
</dbReference>
<dbReference type="SUPFAM" id="SSF81296">
    <property type="entry name" value="E set domains"/>
    <property type="match status" value="1"/>
</dbReference>
<keyword evidence="3" id="KW-0964">Secreted</keyword>
<proteinExistence type="inferred from homology"/>
<evidence type="ECO:0000256" key="1">
    <source>
        <dbReference type="ARBA" id="ARBA00004613"/>
    </source>
</evidence>
<dbReference type="Proteomes" id="UP001162480">
    <property type="component" value="Chromosome 11"/>
</dbReference>
<dbReference type="InterPro" id="IPR014756">
    <property type="entry name" value="Ig_E-set"/>
</dbReference>
<dbReference type="SMART" id="SM00737">
    <property type="entry name" value="ML"/>
    <property type="match status" value="1"/>
</dbReference>
<dbReference type="PANTHER" id="PTHR11306">
    <property type="entry name" value="NIEMANN PICK TYPE C2 PROTEIN NPC2-RELATED"/>
    <property type="match status" value="1"/>
</dbReference>
<dbReference type="InterPro" id="IPR033916">
    <property type="entry name" value="ML_Npc2-like"/>
</dbReference>
<name>A0AA36FAQ9_OCTVU</name>
<dbReference type="Pfam" id="PF02221">
    <property type="entry name" value="E1_DerP2_DerF2"/>
    <property type="match status" value="1"/>
</dbReference>
<dbReference type="FunFam" id="2.60.40.770:FF:000001">
    <property type="entry name" value="NPC intracellular cholesterol transporter 2"/>
    <property type="match status" value="1"/>
</dbReference>
<protein>
    <recommendedName>
        <fullName evidence="6">MD-2-related lipid-recognition domain-containing protein</fullName>
    </recommendedName>
</protein>
<feature type="domain" description="MD-2-related lipid-recognition" evidence="6">
    <location>
        <begin position="27"/>
        <end position="151"/>
    </location>
</feature>
<evidence type="ECO:0000256" key="2">
    <source>
        <dbReference type="ARBA" id="ARBA00006370"/>
    </source>
</evidence>
<evidence type="ECO:0000313" key="8">
    <source>
        <dbReference type="Proteomes" id="UP001162480"/>
    </source>
</evidence>
<evidence type="ECO:0000259" key="6">
    <source>
        <dbReference type="SMART" id="SM00737"/>
    </source>
</evidence>
<dbReference type="Gene3D" id="2.60.40.770">
    <property type="match status" value="1"/>
</dbReference>
<dbReference type="PANTHER" id="PTHR11306:SF68">
    <property type="entry name" value="NPC INTRACELLULAR CHOLESTEROL TRANSPORTER 2"/>
    <property type="match status" value="1"/>
</dbReference>
<gene>
    <name evidence="7" type="ORF">OCTVUL_1B003310</name>
</gene>